<feature type="region of interest" description="Disordered" evidence="1">
    <location>
        <begin position="1"/>
        <end position="20"/>
    </location>
</feature>
<feature type="compositionally biased region" description="Basic and acidic residues" evidence="1">
    <location>
        <begin position="164"/>
        <end position="175"/>
    </location>
</feature>
<dbReference type="Proteomes" id="UP001295740">
    <property type="component" value="Unassembled WGS sequence"/>
</dbReference>
<proteinExistence type="predicted"/>
<organism evidence="2 3">
    <name type="scientific">Anthostomella pinea</name>
    <dbReference type="NCBI Taxonomy" id="933095"/>
    <lineage>
        <taxon>Eukaryota</taxon>
        <taxon>Fungi</taxon>
        <taxon>Dikarya</taxon>
        <taxon>Ascomycota</taxon>
        <taxon>Pezizomycotina</taxon>
        <taxon>Sordariomycetes</taxon>
        <taxon>Xylariomycetidae</taxon>
        <taxon>Xylariales</taxon>
        <taxon>Xylariaceae</taxon>
        <taxon>Anthostomella</taxon>
    </lineage>
</organism>
<evidence type="ECO:0000256" key="1">
    <source>
        <dbReference type="SAM" id="MobiDB-lite"/>
    </source>
</evidence>
<feature type="compositionally biased region" description="Basic and acidic residues" evidence="1">
    <location>
        <begin position="48"/>
        <end position="69"/>
    </location>
</feature>
<dbReference type="AlphaFoldDB" id="A0AAI8YEF2"/>
<keyword evidence="3" id="KW-1185">Reference proteome</keyword>
<reference evidence="2" key="1">
    <citation type="submission" date="2023-10" db="EMBL/GenBank/DDBJ databases">
        <authorList>
            <person name="Hackl T."/>
        </authorList>
    </citation>
    <scope>NUCLEOTIDE SEQUENCE</scope>
</reference>
<evidence type="ECO:0000313" key="2">
    <source>
        <dbReference type="EMBL" id="CAJ2504258.1"/>
    </source>
</evidence>
<sequence length="226" mass="24197">MPATTSSTGVADVKPASTASKRFELPLLDFKFGSLTDGTNIPPPLPSPKEEARTQPKTPSKDEVPKKQEASGVANGHGTFPKSDVLSTTNGGIKRPADETPASPTLSSRGSLRRLLSKTLLNNAYDEQGSISGQGVSRPPSRTASTIAEDRKVKRSSGWFRRLRSNDRANDRANDSQRASTPTFVEEVKTPKKAMGPPPPMIPELSALESKVDTNLGDDLFKSIGK</sequence>
<feature type="compositionally biased region" description="Polar residues" evidence="1">
    <location>
        <begin position="129"/>
        <end position="146"/>
    </location>
</feature>
<gene>
    <name evidence="2" type="ORF">KHLLAP_LOCUS4726</name>
</gene>
<evidence type="ECO:0000313" key="3">
    <source>
        <dbReference type="Proteomes" id="UP001295740"/>
    </source>
</evidence>
<dbReference type="EMBL" id="CAUWAG010000006">
    <property type="protein sequence ID" value="CAJ2504258.1"/>
    <property type="molecule type" value="Genomic_DNA"/>
</dbReference>
<accession>A0AAI8YEF2</accession>
<protein>
    <submittedName>
        <fullName evidence="2">Uu.00g116520.m01.CDS01</fullName>
    </submittedName>
</protein>
<comment type="caution">
    <text evidence="2">The sequence shown here is derived from an EMBL/GenBank/DDBJ whole genome shotgun (WGS) entry which is preliminary data.</text>
</comment>
<feature type="region of interest" description="Disordered" evidence="1">
    <location>
        <begin position="32"/>
        <end position="202"/>
    </location>
</feature>
<name>A0AAI8YEF2_9PEZI</name>